<keyword evidence="5 6" id="KW-0249">Electron transport</keyword>
<feature type="modified residue" description="FMN phosphoryl threonine" evidence="6">
    <location>
        <position position="164"/>
    </location>
</feature>
<dbReference type="PANTHER" id="PTHR36118">
    <property type="entry name" value="ION-TRANSLOCATING OXIDOREDUCTASE COMPLEX SUBUNIT G"/>
    <property type="match status" value="1"/>
</dbReference>
<keyword evidence="1 6" id="KW-0813">Transport</keyword>
<keyword evidence="6" id="KW-1003">Cell membrane</keyword>
<dbReference type="GO" id="GO:0022900">
    <property type="term" value="P:electron transport chain"/>
    <property type="evidence" value="ECO:0007669"/>
    <property type="project" value="UniProtKB-UniRule"/>
</dbReference>
<evidence type="ECO:0000256" key="1">
    <source>
        <dbReference type="ARBA" id="ARBA00022448"/>
    </source>
</evidence>
<keyword evidence="6" id="KW-0812">Transmembrane</keyword>
<dbReference type="InterPro" id="IPR010209">
    <property type="entry name" value="Ion_transpt_RnfG/RsxG"/>
</dbReference>
<dbReference type="EC" id="7.-.-.-" evidence="6"/>
<comment type="cofactor">
    <cofactor evidence="6">
        <name>FMN</name>
        <dbReference type="ChEBI" id="CHEBI:58210"/>
    </cofactor>
</comment>
<evidence type="ECO:0000313" key="8">
    <source>
        <dbReference type="EMBL" id="MBC8360455.1"/>
    </source>
</evidence>
<feature type="domain" description="FMN-binding" evidence="7">
    <location>
        <begin position="93"/>
        <end position="181"/>
    </location>
</feature>
<comment type="function">
    <text evidence="6">Part of a membrane-bound complex that couples electron transfer with translocation of ions across the membrane.</text>
</comment>
<comment type="subunit">
    <text evidence="6">The complex is composed of six subunits: RnfA, RnfB, RnfC, RnfD, RnfE and RnfG.</text>
</comment>
<dbReference type="NCBIfam" id="TIGR01947">
    <property type="entry name" value="rnfG"/>
    <property type="match status" value="1"/>
</dbReference>
<dbReference type="PANTHER" id="PTHR36118:SF1">
    <property type="entry name" value="ION-TRANSLOCATING OXIDOREDUCTASE COMPLEX SUBUNIT G"/>
    <property type="match status" value="1"/>
</dbReference>
<dbReference type="GO" id="GO:0009055">
    <property type="term" value="F:electron transfer activity"/>
    <property type="evidence" value="ECO:0007669"/>
    <property type="project" value="InterPro"/>
</dbReference>
<gene>
    <name evidence="6" type="primary">rnfG</name>
    <name evidence="8" type="ORF">H8E23_03525</name>
</gene>
<keyword evidence="4 6" id="KW-0288">FMN</keyword>
<comment type="subcellular location">
    <subcellularLocation>
        <location evidence="6">Cell membrane</location>
        <topology evidence="6">Single-pass membrane protein</topology>
    </subcellularLocation>
</comment>
<dbReference type="Pfam" id="PF04205">
    <property type="entry name" value="FMN_bind"/>
    <property type="match status" value="1"/>
</dbReference>
<dbReference type="GO" id="GO:0005886">
    <property type="term" value="C:plasma membrane"/>
    <property type="evidence" value="ECO:0007669"/>
    <property type="project" value="UniProtKB-SubCell"/>
</dbReference>
<dbReference type="NCBIfam" id="NF045876">
    <property type="entry name" value="RnfG_DVU2794"/>
    <property type="match status" value="1"/>
</dbReference>
<protein>
    <recommendedName>
        <fullName evidence="6">Ion-translocating oxidoreductase complex subunit G</fullName>
        <ecNumber evidence="6">7.-.-.-</ecNumber>
    </recommendedName>
    <alternativeName>
        <fullName evidence="6">Rnf electron transport complex subunit G</fullName>
    </alternativeName>
</protein>
<keyword evidence="6" id="KW-0472">Membrane</keyword>
<evidence type="ECO:0000313" key="9">
    <source>
        <dbReference type="Proteomes" id="UP000603434"/>
    </source>
</evidence>
<evidence type="ECO:0000256" key="2">
    <source>
        <dbReference type="ARBA" id="ARBA00022553"/>
    </source>
</evidence>
<dbReference type="EMBL" id="JACNJH010000090">
    <property type="protein sequence ID" value="MBC8360455.1"/>
    <property type="molecule type" value="Genomic_DNA"/>
</dbReference>
<keyword evidence="2 6" id="KW-0597">Phosphoprotein</keyword>
<dbReference type="SMART" id="SM00900">
    <property type="entry name" value="FMN_bind"/>
    <property type="match status" value="1"/>
</dbReference>
<evidence type="ECO:0000259" key="7">
    <source>
        <dbReference type="SMART" id="SM00900"/>
    </source>
</evidence>
<comment type="caution">
    <text evidence="8">The sequence shown here is derived from an EMBL/GenBank/DDBJ whole genome shotgun (WGS) entry which is preliminary data.</text>
</comment>
<keyword evidence="6" id="KW-1133">Transmembrane helix</keyword>
<organism evidence="8 9">
    <name type="scientific">Candidatus Desulfatibia profunda</name>
    <dbReference type="NCBI Taxonomy" id="2841695"/>
    <lineage>
        <taxon>Bacteria</taxon>
        <taxon>Pseudomonadati</taxon>
        <taxon>Thermodesulfobacteriota</taxon>
        <taxon>Desulfobacteria</taxon>
        <taxon>Desulfobacterales</taxon>
        <taxon>Desulfobacterales incertae sedis</taxon>
        <taxon>Candidatus Desulfatibia</taxon>
    </lineage>
</organism>
<comment type="similarity">
    <text evidence="6">Belongs to the RnfG family.</text>
</comment>
<evidence type="ECO:0000256" key="4">
    <source>
        <dbReference type="ARBA" id="ARBA00022643"/>
    </source>
</evidence>
<dbReference type="InterPro" id="IPR007329">
    <property type="entry name" value="FMN-bd"/>
</dbReference>
<dbReference type="Proteomes" id="UP000603434">
    <property type="component" value="Unassembled WGS sequence"/>
</dbReference>
<dbReference type="PIRSF" id="PIRSF006091">
    <property type="entry name" value="E_trnsport_RnfG"/>
    <property type="match status" value="1"/>
</dbReference>
<dbReference type="AlphaFoldDB" id="A0A8J6TGE9"/>
<reference evidence="8 9" key="1">
    <citation type="submission" date="2020-08" db="EMBL/GenBank/DDBJ databases">
        <title>Bridging the membrane lipid divide: bacteria of the FCB group superphylum have the potential to synthesize archaeal ether lipids.</title>
        <authorList>
            <person name="Villanueva L."/>
            <person name="Von Meijenfeldt F.A.B."/>
            <person name="Westbye A.B."/>
            <person name="Yadav S."/>
            <person name="Hopmans E.C."/>
            <person name="Dutilh B.E."/>
            <person name="Sinninghe Damste J.S."/>
        </authorList>
    </citation>
    <scope>NUCLEOTIDE SEQUENCE [LARGE SCALE GENOMIC DNA]</scope>
    <source>
        <strain evidence="8">NIOZ-UU30</strain>
    </source>
</reference>
<evidence type="ECO:0000256" key="3">
    <source>
        <dbReference type="ARBA" id="ARBA00022630"/>
    </source>
</evidence>
<sequence>MREMVKMFVVLTVLSAFSGGLLAGLRSSTAAQIENQKLEFVKGPAIKMILKGASNDPIKDRFKIMDGKTERSFFVGKFDGKASTVVFESFGKGFGGDIGLMMGVNIEDDAIIGIGVTTHSETPGLGSRAKDDPKFTVQFKGLSMTAPIKVTNDGGKVNALSGATITSRAVCAAATEAGQIYQKFKPQLAEKLKEFK</sequence>
<accession>A0A8J6TGE9</accession>
<dbReference type="HAMAP" id="MF_00479">
    <property type="entry name" value="RsxG_RnfG"/>
    <property type="match status" value="1"/>
</dbReference>
<proteinExistence type="inferred from homology"/>
<evidence type="ECO:0000256" key="6">
    <source>
        <dbReference type="HAMAP-Rule" id="MF_00479"/>
    </source>
</evidence>
<dbReference type="GO" id="GO:0010181">
    <property type="term" value="F:FMN binding"/>
    <property type="evidence" value="ECO:0007669"/>
    <property type="project" value="InterPro"/>
</dbReference>
<name>A0A8J6TGE9_9BACT</name>
<keyword evidence="6" id="KW-1278">Translocase</keyword>
<evidence type="ECO:0000256" key="5">
    <source>
        <dbReference type="ARBA" id="ARBA00022982"/>
    </source>
</evidence>
<keyword evidence="3 6" id="KW-0285">Flavoprotein</keyword>